<feature type="domain" description="Sulphotransferase Stf0" evidence="2">
    <location>
        <begin position="15"/>
        <end position="253"/>
    </location>
</feature>
<name>A0A947DF17_9CYAN</name>
<dbReference type="InterPro" id="IPR024628">
    <property type="entry name" value="Sulfotransferase_Stf0_dom"/>
</dbReference>
<reference evidence="3" key="2">
    <citation type="journal article" date="2021" name="Mar. Drugs">
        <title>Genome Reduction and Secondary Metabolism of the Marine Sponge-Associated Cyanobacterium Leptothoe.</title>
        <authorList>
            <person name="Konstantinou D."/>
            <person name="Popin R.V."/>
            <person name="Fewer D.P."/>
            <person name="Sivonen K."/>
            <person name="Gkelis S."/>
        </authorList>
    </citation>
    <scope>NUCLEOTIDE SEQUENCE</scope>
    <source>
        <strain evidence="3">TAU-MAC 1115</strain>
    </source>
</reference>
<reference evidence="3" key="1">
    <citation type="submission" date="2020-11" db="EMBL/GenBank/DDBJ databases">
        <authorList>
            <person name="Konstantinou D."/>
            <person name="Gkelis S."/>
            <person name="Popin R."/>
            <person name="Fewer D."/>
            <person name="Sivonen K."/>
        </authorList>
    </citation>
    <scope>NUCLEOTIDE SEQUENCE</scope>
    <source>
        <strain evidence="3">TAU-MAC 1115</strain>
    </source>
</reference>
<accession>A0A947DF17</accession>
<evidence type="ECO:0000313" key="4">
    <source>
        <dbReference type="Proteomes" id="UP000717364"/>
    </source>
</evidence>
<protein>
    <submittedName>
        <fullName evidence="3">Sulfotransferase</fullName>
    </submittedName>
</protein>
<dbReference type="SUPFAM" id="SSF52540">
    <property type="entry name" value="P-loop containing nucleoside triphosphate hydrolases"/>
    <property type="match status" value="1"/>
</dbReference>
<keyword evidence="4" id="KW-1185">Reference proteome</keyword>
<evidence type="ECO:0000256" key="1">
    <source>
        <dbReference type="PIRSR" id="PIRSR021497-1"/>
    </source>
</evidence>
<dbReference type="PIRSF" id="PIRSF021497">
    <property type="entry name" value="Sulphotransferase_Stf0"/>
    <property type="match status" value="1"/>
</dbReference>
<dbReference type="EMBL" id="JADOES010000013">
    <property type="protein sequence ID" value="MBT9315570.1"/>
    <property type="molecule type" value="Genomic_DNA"/>
</dbReference>
<dbReference type="RefSeq" id="WP_215608639.1">
    <property type="nucleotide sequence ID" value="NZ_JADOES010000013.1"/>
</dbReference>
<organism evidence="3 4">
    <name type="scientific">Leptothoe spongobia TAU-MAC 1115</name>
    <dbReference type="NCBI Taxonomy" id="1967444"/>
    <lineage>
        <taxon>Bacteria</taxon>
        <taxon>Bacillati</taxon>
        <taxon>Cyanobacteriota</taxon>
        <taxon>Cyanophyceae</taxon>
        <taxon>Nodosilineales</taxon>
        <taxon>Cymatolegaceae</taxon>
        <taxon>Leptothoe</taxon>
        <taxon>Leptothoe spongobia</taxon>
    </lineage>
</organism>
<dbReference type="InterPro" id="IPR027417">
    <property type="entry name" value="P-loop_NTPase"/>
</dbReference>
<dbReference type="Pfam" id="PF09037">
    <property type="entry name" value="Sulphotransf"/>
    <property type="match status" value="1"/>
</dbReference>
<dbReference type="Proteomes" id="UP000717364">
    <property type="component" value="Unassembled WGS sequence"/>
</dbReference>
<evidence type="ECO:0000313" key="3">
    <source>
        <dbReference type="EMBL" id="MBT9315570.1"/>
    </source>
</evidence>
<sequence length="280" mass="32858">MKTVDNSIRNSIKNSYIICSTGRSGSTLFCRTLGTIEVAGNPREHFHPRLLSERAISVDNPEYFYDYYCKVIEENSSEEGVFGVKMHWDQLQDFLVICRSCIEELKSASNLEVINYMFPNTKFIYIRRGDILKQAISTEVAYQTGTWTVPKQNADVARYSKPQKTRILLFNPLGIYRYKWGLQKMNNQWKSFFEENSIGFYEVVYEELVASFDKSIHDVLDFLGIKTDSQTFDIPTKKLSNQVNKRWYFYYRAIPESLIKNYSNFRVSVRHALMKKYQDS</sequence>
<comment type="caution">
    <text evidence="3">The sequence shown here is derived from an EMBL/GenBank/DDBJ whole genome shotgun (WGS) entry which is preliminary data.</text>
</comment>
<dbReference type="AlphaFoldDB" id="A0A947DF17"/>
<dbReference type="GO" id="GO:0016740">
    <property type="term" value="F:transferase activity"/>
    <property type="evidence" value="ECO:0007669"/>
    <property type="project" value="InterPro"/>
</dbReference>
<dbReference type="Gene3D" id="3.40.50.300">
    <property type="entry name" value="P-loop containing nucleotide triphosphate hydrolases"/>
    <property type="match status" value="1"/>
</dbReference>
<evidence type="ECO:0000259" key="2">
    <source>
        <dbReference type="Pfam" id="PF09037"/>
    </source>
</evidence>
<gene>
    <name evidence="3" type="ORF">IXB50_09050</name>
</gene>
<dbReference type="InterPro" id="IPR015124">
    <property type="entry name" value="Stf0"/>
</dbReference>
<proteinExistence type="predicted"/>
<feature type="active site" description="Proton acceptor" evidence="1">
    <location>
        <position position="44"/>
    </location>
</feature>